<dbReference type="EMBL" id="JXSQ01000001">
    <property type="protein sequence ID" value="KIP53795.1"/>
    <property type="molecule type" value="Genomic_DNA"/>
</dbReference>
<dbReference type="InterPro" id="IPR036162">
    <property type="entry name" value="Resolvase-like_N_sf"/>
</dbReference>
<dbReference type="RefSeq" id="WP_042542545.1">
    <property type="nucleotide sequence ID" value="NZ_JXSQ01000001.1"/>
</dbReference>
<evidence type="ECO:0008006" key="6">
    <source>
        <dbReference type="Google" id="ProtNLM"/>
    </source>
</evidence>
<feature type="domain" description="Recombinase" evidence="3">
    <location>
        <begin position="158"/>
        <end position="281"/>
    </location>
</feature>
<gene>
    <name evidence="4" type="ORF">SD72_00990</name>
</gene>
<feature type="region of interest" description="Disordered" evidence="1">
    <location>
        <begin position="204"/>
        <end position="225"/>
    </location>
</feature>
<dbReference type="GO" id="GO:0000150">
    <property type="term" value="F:DNA strand exchange activity"/>
    <property type="evidence" value="ECO:0007669"/>
    <property type="project" value="InterPro"/>
</dbReference>
<protein>
    <recommendedName>
        <fullName evidence="6">DNA invertase Pin-like site-specific DNA recombinase</fullName>
    </recommendedName>
</protein>
<dbReference type="Pfam" id="PF07508">
    <property type="entry name" value="Recombinase"/>
    <property type="match status" value="1"/>
</dbReference>
<dbReference type="InterPro" id="IPR038109">
    <property type="entry name" value="DNA_bind_recomb_sf"/>
</dbReference>
<evidence type="ECO:0000259" key="3">
    <source>
        <dbReference type="PROSITE" id="PS51737"/>
    </source>
</evidence>
<dbReference type="Gene3D" id="3.40.50.1390">
    <property type="entry name" value="Resolvase, N-terminal catalytic domain"/>
    <property type="match status" value="1"/>
</dbReference>
<dbReference type="CDD" id="cd00338">
    <property type="entry name" value="Ser_Recombinase"/>
    <property type="match status" value="1"/>
</dbReference>
<dbReference type="GO" id="GO:0003677">
    <property type="term" value="F:DNA binding"/>
    <property type="evidence" value="ECO:0007669"/>
    <property type="project" value="InterPro"/>
</dbReference>
<sequence length="487" mass="53073">MSGALKAGAKAGLYWRQSVDEKDGIERQRKKTRMMAKAREYVVVATYEDNATSASKGRGTAKWAQLLDDAAANRIDVVIAVDVDRLLRSITDLADLMRTGVRVLTVDGEIDLTSADGELRATMLAAVARFEVRRKSERQKRANEQRAAKGLRVGGRRPFGYEKDGVTVRQAEADAIVLGYRMIARGESLGAVARAWNDAGFTTGQSKRLSKTEKEAGKTPSPSAWTRSGVRDVMLNRRNIGQLVYLGEVQSAPAQWEPILQGDDADLFEQVQSILLDPGRRRPGRNPVGLLTGVALCGVCGATAHAGGSARRGVRGYRCSGSTGHFSRMAEPVEDFVTRIVVRRLARKDAIRLLSPSKSIDARKLRAEERRLRERLDALAAEFAKPDSALTASQLGIASKGIKDQLAAIQAELSDAGRVELLGELVGLGGDTAQSREAAVRAVWEALSVERQREVVRELLTVTLHPVGRGVRTFRPDTVGIEWVEAK</sequence>
<evidence type="ECO:0000259" key="2">
    <source>
        <dbReference type="PROSITE" id="PS51736"/>
    </source>
</evidence>
<dbReference type="Pfam" id="PF00239">
    <property type="entry name" value="Resolvase"/>
    <property type="match status" value="1"/>
</dbReference>
<organism evidence="4 5">
    <name type="scientific">Leucobacter komagatae</name>
    <dbReference type="NCBI Taxonomy" id="55969"/>
    <lineage>
        <taxon>Bacteria</taxon>
        <taxon>Bacillati</taxon>
        <taxon>Actinomycetota</taxon>
        <taxon>Actinomycetes</taxon>
        <taxon>Micrococcales</taxon>
        <taxon>Microbacteriaceae</taxon>
        <taxon>Leucobacter</taxon>
    </lineage>
</organism>
<reference evidence="4 5" key="1">
    <citation type="submission" date="2015-01" db="EMBL/GenBank/DDBJ databases">
        <title>Draft genome sequence of Leucobacter komagatae strain VKM ST2845.</title>
        <authorList>
            <person name="Karlyshev A.V."/>
            <person name="Kudryashova E.B."/>
        </authorList>
    </citation>
    <scope>NUCLEOTIDE SEQUENCE [LARGE SCALE GENOMIC DNA]</scope>
    <source>
        <strain evidence="4 5">VKM ST2845</strain>
    </source>
</reference>
<keyword evidence="5" id="KW-1185">Reference proteome</keyword>
<dbReference type="PANTHER" id="PTHR30461:SF23">
    <property type="entry name" value="DNA RECOMBINASE-RELATED"/>
    <property type="match status" value="1"/>
</dbReference>
<dbReference type="InterPro" id="IPR050639">
    <property type="entry name" value="SSR_resolvase"/>
</dbReference>
<dbReference type="Gene3D" id="3.90.1750.20">
    <property type="entry name" value="Putative Large Serine Recombinase, Chain B, Domain 2"/>
    <property type="match status" value="1"/>
</dbReference>
<dbReference type="PROSITE" id="PS51737">
    <property type="entry name" value="RECOMBINASE_DNA_BIND"/>
    <property type="match status" value="1"/>
</dbReference>
<dbReference type="SMART" id="SM00857">
    <property type="entry name" value="Resolvase"/>
    <property type="match status" value="1"/>
</dbReference>
<comment type="caution">
    <text evidence="4">The sequence shown here is derived from an EMBL/GenBank/DDBJ whole genome shotgun (WGS) entry which is preliminary data.</text>
</comment>
<dbReference type="SUPFAM" id="SSF53041">
    <property type="entry name" value="Resolvase-like"/>
    <property type="match status" value="1"/>
</dbReference>
<dbReference type="PANTHER" id="PTHR30461">
    <property type="entry name" value="DNA-INVERTASE FROM LAMBDOID PROPHAGE"/>
    <property type="match status" value="1"/>
</dbReference>
<dbReference type="InterPro" id="IPR006119">
    <property type="entry name" value="Resolv_N"/>
</dbReference>
<feature type="domain" description="Resolvase/invertase-type recombinase catalytic" evidence="2">
    <location>
        <begin position="10"/>
        <end position="150"/>
    </location>
</feature>
<proteinExistence type="predicted"/>
<evidence type="ECO:0000313" key="4">
    <source>
        <dbReference type="EMBL" id="KIP53795.1"/>
    </source>
</evidence>
<dbReference type="InterPro" id="IPR011109">
    <property type="entry name" value="DNA_bind_recombinase_dom"/>
</dbReference>
<accession>A0A0D0H9A5</accession>
<dbReference type="OrthoDB" id="4500247at2"/>
<evidence type="ECO:0000313" key="5">
    <source>
        <dbReference type="Proteomes" id="UP000032120"/>
    </source>
</evidence>
<name>A0A0D0H9A5_9MICO</name>
<dbReference type="PROSITE" id="PS51736">
    <property type="entry name" value="RECOMBINASES_3"/>
    <property type="match status" value="1"/>
</dbReference>
<dbReference type="AlphaFoldDB" id="A0A0D0H9A5"/>
<evidence type="ECO:0000256" key="1">
    <source>
        <dbReference type="SAM" id="MobiDB-lite"/>
    </source>
</evidence>
<dbReference type="Proteomes" id="UP000032120">
    <property type="component" value="Unassembled WGS sequence"/>
</dbReference>